<name>A0ABW2LZ14_9FLAO</name>
<feature type="transmembrane region" description="Helical" evidence="1">
    <location>
        <begin position="81"/>
        <end position="104"/>
    </location>
</feature>
<keyword evidence="3" id="KW-1185">Reference proteome</keyword>
<organism evidence="2 3">
    <name type="scientific">Chryseobacterium zhengzhouense</name>
    <dbReference type="NCBI Taxonomy" id="1636086"/>
    <lineage>
        <taxon>Bacteria</taxon>
        <taxon>Pseudomonadati</taxon>
        <taxon>Bacteroidota</taxon>
        <taxon>Flavobacteriia</taxon>
        <taxon>Flavobacteriales</taxon>
        <taxon>Weeksellaceae</taxon>
        <taxon>Chryseobacterium group</taxon>
        <taxon>Chryseobacterium</taxon>
    </lineage>
</organism>
<protein>
    <recommendedName>
        <fullName evidence="4">YcxB-like protein domain-containing protein</fullName>
    </recommendedName>
</protein>
<dbReference type="Proteomes" id="UP001596550">
    <property type="component" value="Unassembled WGS sequence"/>
</dbReference>
<evidence type="ECO:0000256" key="1">
    <source>
        <dbReference type="SAM" id="Phobius"/>
    </source>
</evidence>
<evidence type="ECO:0000313" key="2">
    <source>
        <dbReference type="EMBL" id="MFC7347124.1"/>
    </source>
</evidence>
<proteinExistence type="predicted"/>
<dbReference type="EMBL" id="JBHTCR010000004">
    <property type="protein sequence ID" value="MFC7347124.1"/>
    <property type="molecule type" value="Genomic_DNA"/>
</dbReference>
<keyword evidence="1" id="KW-1133">Transmembrane helix</keyword>
<evidence type="ECO:0000313" key="3">
    <source>
        <dbReference type="Proteomes" id="UP001596550"/>
    </source>
</evidence>
<keyword evidence="1" id="KW-0812">Transmembrane</keyword>
<feature type="transmembrane region" description="Helical" evidence="1">
    <location>
        <begin position="55"/>
        <end position="75"/>
    </location>
</feature>
<dbReference type="RefSeq" id="WP_378177956.1">
    <property type="nucleotide sequence ID" value="NZ_JBHTCR010000004.1"/>
</dbReference>
<accession>A0ABW2LZ14</accession>
<reference evidence="3" key="1">
    <citation type="journal article" date="2019" name="Int. J. Syst. Evol. Microbiol.">
        <title>The Global Catalogue of Microorganisms (GCM) 10K type strain sequencing project: providing services to taxonomists for standard genome sequencing and annotation.</title>
        <authorList>
            <consortium name="The Broad Institute Genomics Platform"/>
            <consortium name="The Broad Institute Genome Sequencing Center for Infectious Disease"/>
            <person name="Wu L."/>
            <person name="Ma J."/>
        </authorList>
    </citation>
    <scope>NUCLEOTIDE SEQUENCE [LARGE SCALE GENOMIC DNA]</scope>
    <source>
        <strain evidence="3">CCUG 54781</strain>
    </source>
</reference>
<comment type="caution">
    <text evidence="2">The sequence shown here is derived from an EMBL/GenBank/DDBJ whole genome shotgun (WGS) entry which is preliminary data.</text>
</comment>
<evidence type="ECO:0008006" key="4">
    <source>
        <dbReference type="Google" id="ProtNLM"/>
    </source>
</evidence>
<keyword evidence="1" id="KW-0472">Membrane</keyword>
<sequence length="199" mass="23173">MNILKQKNGRNSKYFEILEDGVLVKDNFAKEVQEYRVYFTDIQDDEIVFRKSKDFVLLGIAVSVLFNGIFLNIIINDSFDLSGSMSVFVFALIMIPALVIVGLCNNEFRKESSKNLAATKPIVFFYTKKDMIEVDSFISKIKESKKNYYLKTYYKVDNLIPVQVQIGRIHWLYENKYISESDAQFIIDELENKRIIEGL</sequence>
<gene>
    <name evidence="2" type="ORF">ACFQO9_10390</name>
</gene>